<comment type="caution">
    <text evidence="3">The sequence shown here is derived from an EMBL/GenBank/DDBJ whole genome shotgun (WGS) entry which is preliminary data.</text>
</comment>
<sequence length="84" mass="8940">MRHLLILLAAAALCACADTTPKFDSRFGVDTRLTLAQQILHPDAGANTDPVDGMDGRSARAAYERYHKASGEQPQAPIMSGSAK</sequence>
<feature type="chain" id="PRO_5027050840" description="Pilus assembly protein" evidence="2">
    <location>
        <begin position="18"/>
        <end position="84"/>
    </location>
</feature>
<evidence type="ECO:0000313" key="4">
    <source>
        <dbReference type="Proteomes" id="UP000481037"/>
    </source>
</evidence>
<evidence type="ECO:0000256" key="2">
    <source>
        <dbReference type="SAM" id="SignalP"/>
    </source>
</evidence>
<evidence type="ECO:0000256" key="1">
    <source>
        <dbReference type="SAM" id="MobiDB-lite"/>
    </source>
</evidence>
<accession>A0A6L5QAQ6</accession>
<evidence type="ECO:0008006" key="5">
    <source>
        <dbReference type="Google" id="ProtNLM"/>
    </source>
</evidence>
<dbReference type="PROSITE" id="PS51257">
    <property type="entry name" value="PROKAR_LIPOPROTEIN"/>
    <property type="match status" value="1"/>
</dbReference>
<organism evidence="3 4">
    <name type="scientific">Duganella alba</name>
    <dbReference type="NCBI Taxonomy" id="2666081"/>
    <lineage>
        <taxon>Bacteria</taxon>
        <taxon>Pseudomonadati</taxon>
        <taxon>Pseudomonadota</taxon>
        <taxon>Betaproteobacteria</taxon>
        <taxon>Burkholderiales</taxon>
        <taxon>Oxalobacteraceae</taxon>
        <taxon>Telluria group</taxon>
        <taxon>Duganella</taxon>
    </lineage>
</organism>
<dbReference type="Proteomes" id="UP000481037">
    <property type="component" value="Unassembled WGS sequence"/>
</dbReference>
<proteinExistence type="predicted"/>
<keyword evidence="2" id="KW-0732">Signal</keyword>
<dbReference type="RefSeq" id="WP_154367585.1">
    <property type="nucleotide sequence ID" value="NZ_WKJM01000002.1"/>
</dbReference>
<dbReference type="EMBL" id="WKJM01000002">
    <property type="protein sequence ID" value="MRX06805.1"/>
    <property type="molecule type" value="Genomic_DNA"/>
</dbReference>
<feature type="region of interest" description="Disordered" evidence="1">
    <location>
        <begin position="65"/>
        <end position="84"/>
    </location>
</feature>
<gene>
    <name evidence="3" type="ORF">GJ697_03045</name>
</gene>
<name>A0A6L5QAQ6_9BURK</name>
<reference evidence="3 4" key="1">
    <citation type="submission" date="2019-11" db="EMBL/GenBank/DDBJ databases">
        <title>Novel species isolated from a subtropical stream in China.</title>
        <authorList>
            <person name="Lu H."/>
        </authorList>
    </citation>
    <scope>NUCLEOTIDE SEQUENCE [LARGE SCALE GENOMIC DNA]</scope>
    <source>
        <strain evidence="3 4">FT25W</strain>
    </source>
</reference>
<protein>
    <recommendedName>
        <fullName evidence="5">Pilus assembly protein</fullName>
    </recommendedName>
</protein>
<keyword evidence="4" id="KW-1185">Reference proteome</keyword>
<evidence type="ECO:0000313" key="3">
    <source>
        <dbReference type="EMBL" id="MRX06805.1"/>
    </source>
</evidence>
<feature type="signal peptide" evidence="2">
    <location>
        <begin position="1"/>
        <end position="17"/>
    </location>
</feature>
<dbReference type="AlphaFoldDB" id="A0A6L5QAQ6"/>